<gene>
    <name evidence="4" type="ORF">N7482_003771</name>
</gene>
<sequence length="331" mass="35935">MCTPINQIFPPAPTFVEKDIPDLAGKVVIVTGSTSGVGYETASILYSKNATVYIAARSSEKAEKAISLIKLLPECSNSQGHLAYLPLDLSDLSSIRSSVDQFLAQQNRLDVLIQNAGVMTPPAGSKTKLGHDLEIGTNCLGPFLFNTLLRPVLKRTAANAPADSVRVIWLSSMVVASVPPGGIILDKQSGQPQVLKSAMENYMQSKVGNLFFASEMARRHNEDRVIHLSVNPGLMKTELQRNSPAIQSMIMGVVFKAPRYGAYTELFAGFSPQVTSAQNGSFVIPWGRFGSIPSHIEKSLEPPNEGEPSVAERFWGWCDKETAPYQKGLAR</sequence>
<comment type="similarity">
    <text evidence="1">Belongs to the short-chain dehydrogenases/reductases (SDR) family.</text>
</comment>
<keyword evidence="2" id="KW-0521">NADP</keyword>
<reference evidence="4" key="1">
    <citation type="submission" date="2022-11" db="EMBL/GenBank/DDBJ databases">
        <authorList>
            <person name="Petersen C."/>
        </authorList>
    </citation>
    <scope>NUCLEOTIDE SEQUENCE</scope>
    <source>
        <strain evidence="4">IBT 26290</strain>
    </source>
</reference>
<dbReference type="Proteomes" id="UP001149163">
    <property type="component" value="Unassembled WGS sequence"/>
</dbReference>
<dbReference type="InterPro" id="IPR002347">
    <property type="entry name" value="SDR_fam"/>
</dbReference>
<dbReference type="SUPFAM" id="SSF51735">
    <property type="entry name" value="NAD(P)-binding Rossmann-fold domains"/>
    <property type="match status" value="1"/>
</dbReference>
<name>A0A9W9LNY8_9EURO</name>
<evidence type="ECO:0000313" key="4">
    <source>
        <dbReference type="EMBL" id="KAJ5168177.1"/>
    </source>
</evidence>
<dbReference type="GeneID" id="81425072"/>
<dbReference type="InterPro" id="IPR036291">
    <property type="entry name" value="NAD(P)-bd_dom_sf"/>
</dbReference>
<reference evidence="4" key="2">
    <citation type="journal article" date="2023" name="IMA Fungus">
        <title>Comparative genomic study of the Penicillium genus elucidates a diverse pangenome and 15 lateral gene transfer events.</title>
        <authorList>
            <person name="Petersen C."/>
            <person name="Sorensen T."/>
            <person name="Nielsen M.R."/>
            <person name="Sondergaard T.E."/>
            <person name="Sorensen J.L."/>
            <person name="Fitzpatrick D.A."/>
            <person name="Frisvad J.C."/>
            <person name="Nielsen K.L."/>
        </authorList>
    </citation>
    <scope>NUCLEOTIDE SEQUENCE</scope>
    <source>
        <strain evidence="4">IBT 26290</strain>
    </source>
</reference>
<protein>
    <submittedName>
        <fullName evidence="4">NAD(P)-binding protein</fullName>
    </submittedName>
</protein>
<dbReference type="PANTHER" id="PTHR24320:SF236">
    <property type="entry name" value="SHORT-CHAIN DEHYDROGENASE-RELATED"/>
    <property type="match status" value="1"/>
</dbReference>
<dbReference type="RefSeq" id="XP_056544638.1">
    <property type="nucleotide sequence ID" value="XM_056685896.1"/>
</dbReference>
<dbReference type="Gene3D" id="3.40.50.720">
    <property type="entry name" value="NAD(P)-binding Rossmann-like Domain"/>
    <property type="match status" value="1"/>
</dbReference>
<comment type="caution">
    <text evidence="4">The sequence shown here is derived from an EMBL/GenBank/DDBJ whole genome shotgun (WGS) entry which is preliminary data.</text>
</comment>
<proteinExistence type="inferred from homology"/>
<dbReference type="PANTHER" id="PTHR24320">
    <property type="entry name" value="RETINOL DEHYDROGENASE"/>
    <property type="match status" value="1"/>
</dbReference>
<accession>A0A9W9LNY8</accession>
<evidence type="ECO:0000256" key="1">
    <source>
        <dbReference type="ARBA" id="ARBA00006484"/>
    </source>
</evidence>
<dbReference type="GO" id="GO:0016491">
    <property type="term" value="F:oxidoreductase activity"/>
    <property type="evidence" value="ECO:0007669"/>
    <property type="project" value="UniProtKB-KW"/>
</dbReference>
<dbReference type="PRINTS" id="PR00081">
    <property type="entry name" value="GDHRDH"/>
</dbReference>
<organism evidence="4 5">
    <name type="scientific">Penicillium canariense</name>
    <dbReference type="NCBI Taxonomy" id="189055"/>
    <lineage>
        <taxon>Eukaryota</taxon>
        <taxon>Fungi</taxon>
        <taxon>Dikarya</taxon>
        <taxon>Ascomycota</taxon>
        <taxon>Pezizomycotina</taxon>
        <taxon>Eurotiomycetes</taxon>
        <taxon>Eurotiomycetidae</taxon>
        <taxon>Eurotiales</taxon>
        <taxon>Aspergillaceae</taxon>
        <taxon>Penicillium</taxon>
    </lineage>
</organism>
<evidence type="ECO:0000256" key="3">
    <source>
        <dbReference type="ARBA" id="ARBA00023002"/>
    </source>
</evidence>
<dbReference type="EMBL" id="JAPQKN010000002">
    <property type="protein sequence ID" value="KAJ5168177.1"/>
    <property type="molecule type" value="Genomic_DNA"/>
</dbReference>
<keyword evidence="3" id="KW-0560">Oxidoreductase</keyword>
<dbReference type="OrthoDB" id="191139at2759"/>
<evidence type="ECO:0000313" key="5">
    <source>
        <dbReference type="Proteomes" id="UP001149163"/>
    </source>
</evidence>
<keyword evidence="5" id="KW-1185">Reference proteome</keyword>
<dbReference type="Pfam" id="PF00106">
    <property type="entry name" value="adh_short"/>
    <property type="match status" value="1"/>
</dbReference>
<dbReference type="AlphaFoldDB" id="A0A9W9LNY8"/>
<evidence type="ECO:0000256" key="2">
    <source>
        <dbReference type="ARBA" id="ARBA00022857"/>
    </source>
</evidence>